<keyword evidence="5 10" id="KW-0479">Metal-binding</keyword>
<evidence type="ECO:0000256" key="1">
    <source>
        <dbReference type="ARBA" id="ARBA00011955"/>
    </source>
</evidence>
<evidence type="ECO:0000256" key="3">
    <source>
        <dbReference type="ARBA" id="ARBA00022630"/>
    </source>
</evidence>
<name>A0A5D0RRQ0_9RHOB</name>
<protein>
    <recommendedName>
        <fullName evidence="2 10">FAD:protein FMN transferase</fullName>
        <ecNumber evidence="1 10">2.7.1.180</ecNumber>
    </recommendedName>
    <alternativeName>
        <fullName evidence="8 10">Flavin transferase</fullName>
    </alternativeName>
</protein>
<dbReference type="PANTHER" id="PTHR30040">
    <property type="entry name" value="THIAMINE BIOSYNTHESIS LIPOPROTEIN APBE"/>
    <property type="match status" value="1"/>
</dbReference>
<comment type="catalytic activity">
    <reaction evidence="9 10">
        <text>L-threonyl-[protein] + FAD = FMN-L-threonyl-[protein] + AMP + H(+)</text>
        <dbReference type="Rhea" id="RHEA:36847"/>
        <dbReference type="Rhea" id="RHEA-COMP:11060"/>
        <dbReference type="Rhea" id="RHEA-COMP:11061"/>
        <dbReference type="ChEBI" id="CHEBI:15378"/>
        <dbReference type="ChEBI" id="CHEBI:30013"/>
        <dbReference type="ChEBI" id="CHEBI:57692"/>
        <dbReference type="ChEBI" id="CHEBI:74257"/>
        <dbReference type="ChEBI" id="CHEBI:456215"/>
        <dbReference type="EC" id="2.7.1.180"/>
    </reaction>
</comment>
<dbReference type="AlphaFoldDB" id="A0A5D0RRQ0"/>
<dbReference type="InterPro" id="IPR003374">
    <property type="entry name" value="ApbE-like_sf"/>
</dbReference>
<dbReference type="PIRSF" id="PIRSF006268">
    <property type="entry name" value="ApbE"/>
    <property type="match status" value="1"/>
</dbReference>
<dbReference type="Proteomes" id="UP000322080">
    <property type="component" value="Unassembled WGS sequence"/>
</dbReference>
<feature type="region of interest" description="Disordered" evidence="12">
    <location>
        <begin position="306"/>
        <end position="328"/>
    </location>
</feature>
<feature type="binding site" evidence="11">
    <location>
        <position position="272"/>
    </location>
    <ligand>
        <name>Mg(2+)</name>
        <dbReference type="ChEBI" id="CHEBI:18420"/>
    </ligand>
</feature>
<dbReference type="GO" id="GO:0046872">
    <property type="term" value="F:metal ion binding"/>
    <property type="evidence" value="ECO:0007669"/>
    <property type="project" value="UniProtKB-UniRule"/>
</dbReference>
<feature type="binding site" evidence="11">
    <location>
        <position position="154"/>
    </location>
    <ligand>
        <name>Mg(2+)</name>
        <dbReference type="ChEBI" id="CHEBI:18420"/>
    </ligand>
</feature>
<proteinExistence type="inferred from homology"/>
<evidence type="ECO:0000256" key="12">
    <source>
        <dbReference type="SAM" id="MobiDB-lite"/>
    </source>
</evidence>
<comment type="similarity">
    <text evidence="10">Belongs to the ApbE family.</text>
</comment>
<reference evidence="13 14" key="1">
    <citation type="submission" date="2019-08" db="EMBL/GenBank/DDBJ databases">
        <title>Identification of a novel species of the genus Boseongicola.</title>
        <authorList>
            <person name="Zhang X.-Q."/>
        </authorList>
    </citation>
    <scope>NUCLEOTIDE SEQUENCE [LARGE SCALE GENOMIC DNA]</scope>
    <source>
        <strain evidence="13 14">HY14</strain>
    </source>
</reference>
<organism evidence="13 14">
    <name type="scientific">Maritimibacter fusiformis</name>
    <dbReference type="NCBI Taxonomy" id="2603819"/>
    <lineage>
        <taxon>Bacteria</taxon>
        <taxon>Pseudomonadati</taxon>
        <taxon>Pseudomonadota</taxon>
        <taxon>Alphaproteobacteria</taxon>
        <taxon>Rhodobacterales</taxon>
        <taxon>Roseobacteraceae</taxon>
        <taxon>Maritimibacter</taxon>
    </lineage>
</organism>
<accession>A0A5D0RRQ0</accession>
<evidence type="ECO:0000256" key="7">
    <source>
        <dbReference type="ARBA" id="ARBA00022842"/>
    </source>
</evidence>
<dbReference type="RefSeq" id="WP_148376291.1">
    <property type="nucleotide sequence ID" value="NZ_VSIY01000003.1"/>
</dbReference>
<feature type="binding site" evidence="11">
    <location>
        <position position="268"/>
    </location>
    <ligand>
        <name>Mg(2+)</name>
        <dbReference type="ChEBI" id="CHEBI:18420"/>
    </ligand>
</feature>
<evidence type="ECO:0000256" key="10">
    <source>
        <dbReference type="PIRNR" id="PIRNR006268"/>
    </source>
</evidence>
<keyword evidence="6 10" id="KW-0274">FAD</keyword>
<evidence type="ECO:0000256" key="5">
    <source>
        <dbReference type="ARBA" id="ARBA00022723"/>
    </source>
</evidence>
<comment type="cofactor">
    <cofactor evidence="11">
        <name>Mg(2+)</name>
        <dbReference type="ChEBI" id="CHEBI:18420"/>
    </cofactor>
    <cofactor evidence="11">
        <name>Mn(2+)</name>
        <dbReference type="ChEBI" id="CHEBI:29035"/>
    </cofactor>
    <text evidence="11">Magnesium. Can also use manganese.</text>
</comment>
<dbReference type="Pfam" id="PF02424">
    <property type="entry name" value="ApbE"/>
    <property type="match status" value="1"/>
</dbReference>
<dbReference type="Gene3D" id="3.10.520.10">
    <property type="entry name" value="ApbE-like domains"/>
    <property type="match status" value="1"/>
</dbReference>
<gene>
    <name evidence="13" type="ORF">FVF75_03200</name>
</gene>
<keyword evidence="7 10" id="KW-0460">Magnesium</keyword>
<dbReference type="SUPFAM" id="SSF143631">
    <property type="entry name" value="ApbE-like"/>
    <property type="match status" value="1"/>
</dbReference>
<evidence type="ECO:0000256" key="11">
    <source>
        <dbReference type="PIRSR" id="PIRSR006268-2"/>
    </source>
</evidence>
<keyword evidence="14" id="KW-1185">Reference proteome</keyword>
<evidence type="ECO:0000313" key="14">
    <source>
        <dbReference type="Proteomes" id="UP000322080"/>
    </source>
</evidence>
<evidence type="ECO:0000256" key="6">
    <source>
        <dbReference type="ARBA" id="ARBA00022827"/>
    </source>
</evidence>
<keyword evidence="4 10" id="KW-0808">Transferase</keyword>
<dbReference type="PANTHER" id="PTHR30040:SF2">
    <property type="entry name" value="FAD:PROTEIN FMN TRANSFERASE"/>
    <property type="match status" value="1"/>
</dbReference>
<comment type="caution">
    <text evidence="13">The sequence shown here is derived from an EMBL/GenBank/DDBJ whole genome shotgun (WGS) entry which is preliminary data.</text>
</comment>
<keyword evidence="3 10" id="KW-0285">Flavoprotein</keyword>
<dbReference type="EC" id="2.7.1.180" evidence="1 10"/>
<dbReference type="EMBL" id="VSIY01000003">
    <property type="protein sequence ID" value="TYB83201.1"/>
    <property type="molecule type" value="Genomic_DNA"/>
</dbReference>
<evidence type="ECO:0000256" key="9">
    <source>
        <dbReference type="ARBA" id="ARBA00048540"/>
    </source>
</evidence>
<dbReference type="GO" id="GO:0016740">
    <property type="term" value="F:transferase activity"/>
    <property type="evidence" value="ECO:0007669"/>
    <property type="project" value="UniProtKB-UniRule"/>
</dbReference>
<evidence type="ECO:0000256" key="4">
    <source>
        <dbReference type="ARBA" id="ARBA00022679"/>
    </source>
</evidence>
<sequence>MSKMSTEPARLALNGATMGTRWQATFFAAPGFDPDPVRAALQQAVDEVDAQMSTWRADSDLMRLNAAETGAWVMVPDRLRQVLALGLEIGRASGGAFDIGMGDAVTAWGFGPEDAAPEAIRAAMTRRRGPAHTMLEIDGDRVRKTAPVALDLNGIAKGHGTDRLAETLVALGIDAGLVGIDGEMRALGVRPDGQPWAIAVEAPDFAARAPHSVLALEDAAVATSGDYRHWVEVQGRRLSHTMDPDKGRPLPAPPASVTVVARTCAEADAWATALMVLGPDKGGELARERGLDALFLMRDQDGRTTSRATGRLFGQGAAQSRTAPAKLR</sequence>
<evidence type="ECO:0000313" key="13">
    <source>
        <dbReference type="EMBL" id="TYB83201.1"/>
    </source>
</evidence>
<evidence type="ECO:0000256" key="8">
    <source>
        <dbReference type="ARBA" id="ARBA00031306"/>
    </source>
</evidence>
<evidence type="ECO:0000256" key="2">
    <source>
        <dbReference type="ARBA" id="ARBA00016337"/>
    </source>
</evidence>
<dbReference type="InterPro" id="IPR024932">
    <property type="entry name" value="ApbE"/>
</dbReference>